<evidence type="ECO:0000256" key="3">
    <source>
        <dbReference type="SAM" id="MobiDB-lite"/>
    </source>
</evidence>
<feature type="domain" description="Ribosomal RNA-processing protein 7 C-terminal" evidence="4">
    <location>
        <begin position="161"/>
        <end position="283"/>
    </location>
</feature>
<feature type="compositionally biased region" description="Basic and acidic residues" evidence="3">
    <location>
        <begin position="181"/>
        <end position="198"/>
    </location>
</feature>
<dbReference type="Pfam" id="PF17799">
    <property type="entry name" value="RRM_Rrp7"/>
    <property type="match status" value="1"/>
</dbReference>
<dbReference type="Proteomes" id="UP000261380">
    <property type="component" value="Unplaced"/>
</dbReference>
<dbReference type="PANTHER" id="PTHR13191:SF0">
    <property type="entry name" value="RIBOSOMAL RNA-PROCESSING PROTEIN 7 HOMOLOG A-RELATED"/>
    <property type="match status" value="1"/>
</dbReference>
<dbReference type="GO" id="GO:0034456">
    <property type="term" value="C:UTP-C complex"/>
    <property type="evidence" value="ECO:0007669"/>
    <property type="project" value="TreeGrafter"/>
</dbReference>
<dbReference type="AlphaFoldDB" id="A0A3B5MAP3"/>
<name>A0A3B5MAP3_9TELE</name>
<dbReference type="GO" id="GO:0032545">
    <property type="term" value="C:CURI complex"/>
    <property type="evidence" value="ECO:0007669"/>
    <property type="project" value="TreeGrafter"/>
</dbReference>
<dbReference type="GeneTree" id="ENSGT00390000018482"/>
<dbReference type="STRING" id="32473.ENSXCOP00000021318"/>
<evidence type="ECO:0000313" key="7">
    <source>
        <dbReference type="Proteomes" id="UP000261380"/>
    </source>
</evidence>
<feature type="region of interest" description="Disordered" evidence="3">
    <location>
        <begin position="181"/>
        <end position="235"/>
    </location>
</feature>
<reference evidence="6" key="2">
    <citation type="submission" date="2025-09" db="UniProtKB">
        <authorList>
            <consortium name="Ensembl"/>
        </authorList>
    </citation>
    <scope>IDENTIFICATION</scope>
</reference>
<evidence type="ECO:0000256" key="1">
    <source>
        <dbReference type="ARBA" id="ARBA00006110"/>
    </source>
</evidence>
<dbReference type="CDD" id="cd12951">
    <property type="entry name" value="RRP7_Rrp7A"/>
    <property type="match status" value="1"/>
</dbReference>
<dbReference type="PANTHER" id="PTHR13191">
    <property type="entry name" value="RIBOSOMAL RNA PROCESSING PROTEIN 7-RELATED"/>
    <property type="match status" value="1"/>
</dbReference>
<evidence type="ECO:0000259" key="4">
    <source>
        <dbReference type="Pfam" id="PF12923"/>
    </source>
</evidence>
<organism evidence="6 7">
    <name type="scientific">Xiphophorus couchianus</name>
    <name type="common">Monterrey platyfish</name>
    <dbReference type="NCBI Taxonomy" id="32473"/>
    <lineage>
        <taxon>Eukaryota</taxon>
        <taxon>Metazoa</taxon>
        <taxon>Chordata</taxon>
        <taxon>Craniata</taxon>
        <taxon>Vertebrata</taxon>
        <taxon>Euteleostomi</taxon>
        <taxon>Actinopterygii</taxon>
        <taxon>Neopterygii</taxon>
        <taxon>Teleostei</taxon>
        <taxon>Neoteleostei</taxon>
        <taxon>Acanthomorphata</taxon>
        <taxon>Ovalentaria</taxon>
        <taxon>Atherinomorphae</taxon>
        <taxon>Cyprinodontiformes</taxon>
        <taxon>Poeciliidae</taxon>
        <taxon>Poeciliinae</taxon>
        <taxon>Xiphophorus</taxon>
    </lineage>
</organism>
<comment type="similarity">
    <text evidence="1">Belongs to the RRP7 family.</text>
</comment>
<reference evidence="6" key="1">
    <citation type="submission" date="2025-08" db="UniProtKB">
        <authorList>
            <consortium name="Ensembl"/>
        </authorList>
    </citation>
    <scope>IDENTIFICATION</scope>
</reference>
<dbReference type="InterPro" id="IPR024326">
    <property type="entry name" value="RRP7_C"/>
</dbReference>
<evidence type="ECO:0000259" key="5">
    <source>
        <dbReference type="Pfam" id="PF17799"/>
    </source>
</evidence>
<dbReference type="Gene3D" id="3.30.70.330">
    <property type="match status" value="1"/>
</dbReference>
<dbReference type="InterPro" id="IPR035979">
    <property type="entry name" value="RBD_domain_sf"/>
</dbReference>
<evidence type="ECO:0000256" key="2">
    <source>
        <dbReference type="SAM" id="Coils"/>
    </source>
</evidence>
<dbReference type="CDD" id="cd12294">
    <property type="entry name" value="RRM_Rrp7A"/>
    <property type="match status" value="1"/>
</dbReference>
<dbReference type="GO" id="GO:0003676">
    <property type="term" value="F:nucleic acid binding"/>
    <property type="evidence" value="ECO:0007669"/>
    <property type="project" value="InterPro"/>
</dbReference>
<dbReference type="SUPFAM" id="SSF54928">
    <property type="entry name" value="RNA-binding domain, RBD"/>
    <property type="match status" value="1"/>
</dbReference>
<evidence type="ECO:0000313" key="6">
    <source>
        <dbReference type="Ensembl" id="ENSXCOP00000021318.1"/>
    </source>
</evidence>
<dbReference type="Gene3D" id="6.10.250.1770">
    <property type="match status" value="1"/>
</dbReference>
<dbReference type="Pfam" id="PF12923">
    <property type="entry name" value="RRP7"/>
    <property type="match status" value="1"/>
</dbReference>
<proteinExistence type="inferred from homology"/>
<dbReference type="InterPro" id="IPR040446">
    <property type="entry name" value="RRP7"/>
</dbReference>
<keyword evidence="2" id="KW-0175">Coiled coil</keyword>
<feature type="compositionally biased region" description="Basic residues" evidence="3">
    <location>
        <begin position="209"/>
        <end position="218"/>
    </location>
</feature>
<keyword evidence="7" id="KW-1185">Reference proteome</keyword>
<dbReference type="InterPro" id="IPR012677">
    <property type="entry name" value="Nucleotide-bd_a/b_plait_sf"/>
</dbReference>
<feature type="coiled-coil region" evidence="2">
    <location>
        <begin position="250"/>
        <end position="277"/>
    </location>
</feature>
<dbReference type="GO" id="GO:0006364">
    <property type="term" value="P:rRNA processing"/>
    <property type="evidence" value="ECO:0007669"/>
    <property type="project" value="TreeGrafter"/>
</dbReference>
<accession>A0A3B5MAP3</accession>
<dbReference type="GO" id="GO:0000028">
    <property type="term" value="P:ribosomal small subunit assembly"/>
    <property type="evidence" value="ECO:0007669"/>
    <property type="project" value="TreeGrafter"/>
</dbReference>
<dbReference type="Ensembl" id="ENSXCOT00000021579.1">
    <property type="protein sequence ID" value="ENSXCOP00000021318.1"/>
    <property type="gene ID" value="ENSXCOG00000015955.1"/>
</dbReference>
<dbReference type="InterPro" id="IPR040447">
    <property type="entry name" value="RRM_Rrp7"/>
</dbReference>
<feature type="domain" description="Rrp7 RRM-like N-terminal" evidence="5">
    <location>
        <begin position="19"/>
        <end position="85"/>
    </location>
</feature>
<protein>
    <submittedName>
        <fullName evidence="6">Ribosomal RNA processing 7 homolog A</fullName>
    </submittedName>
</protein>
<sequence length="283" mass="32700">MAPSKKKHATKRACVTPEGFAVLPLQFSPDSAARHSLYVKEHKVRAEKTSCRPLDRTLFVLNIPPYCSQVSVTQDLFSKFGVVASVELRDVPGSSQESGPKLPKIFRPAAKQGFKVGYVVFESSSSITAAKSHPHDESLVVSTEQKPVKTGVQKWIQQYTKSIIHPDKLQQTVDSFMQDYDKRQEKEAERQREEAEKQQEDEEGWVKVTRGHKGAKARPHSEAANQRTLQREARKKRRKELMNFYTWQHKNTQKEHIAELRRKFEEDKQRIALMRAQRKFKPY</sequence>
<dbReference type="InterPro" id="IPR034890">
    <property type="entry name" value="Rrp7A_RRM"/>
</dbReference>